<name>A0AC59YC43_RANTA</name>
<sequence>MEIPHRQLDVNMEFREKVRARDITVSCISVQMALGTKELCGPMQRMNGQRGAKKHRSTQPSDISQKRKYQERDCEKVSREDNQEQSVTNRDHKSCDSRLTLFLSPSF</sequence>
<protein>
    <submittedName>
        <fullName evidence="1">Uncharacterized protein</fullName>
    </submittedName>
</protein>
<accession>A0AC59YC43</accession>
<reference evidence="1" key="1">
    <citation type="submission" date="2023-05" db="EMBL/GenBank/DDBJ databases">
        <authorList>
            <consortium name="ELIXIR-Norway"/>
        </authorList>
    </citation>
    <scope>NUCLEOTIDE SEQUENCE</scope>
</reference>
<evidence type="ECO:0000313" key="1">
    <source>
        <dbReference type="EMBL" id="CAM9566399.1"/>
    </source>
</evidence>
<reference evidence="1" key="2">
    <citation type="submission" date="2025-03" db="EMBL/GenBank/DDBJ databases">
        <authorList>
            <consortium name="ELIXIR-Norway"/>
            <consortium name="Elixir Norway"/>
        </authorList>
    </citation>
    <scope>NUCLEOTIDE SEQUENCE</scope>
</reference>
<dbReference type="Proteomes" id="UP001162501">
    <property type="component" value="Chromosome 12"/>
</dbReference>
<proteinExistence type="predicted"/>
<gene>
    <name evidence="1" type="ORF">MRATA1EN22A_LOCUS4338</name>
</gene>
<dbReference type="EMBL" id="OX596096">
    <property type="protein sequence ID" value="CAM9566399.1"/>
    <property type="molecule type" value="Genomic_DNA"/>
</dbReference>
<evidence type="ECO:0000313" key="2">
    <source>
        <dbReference type="Proteomes" id="UP001162501"/>
    </source>
</evidence>
<organism evidence="1 2">
    <name type="scientific">Rangifer tarandus platyrhynchus</name>
    <name type="common">Svalbard reindeer</name>
    <dbReference type="NCBI Taxonomy" id="3082113"/>
    <lineage>
        <taxon>Eukaryota</taxon>
        <taxon>Metazoa</taxon>
        <taxon>Chordata</taxon>
        <taxon>Craniata</taxon>
        <taxon>Vertebrata</taxon>
        <taxon>Euteleostomi</taxon>
        <taxon>Mammalia</taxon>
        <taxon>Eutheria</taxon>
        <taxon>Laurasiatheria</taxon>
        <taxon>Artiodactyla</taxon>
        <taxon>Ruminantia</taxon>
        <taxon>Pecora</taxon>
        <taxon>Cervidae</taxon>
        <taxon>Odocoileinae</taxon>
        <taxon>Rangifer</taxon>
    </lineage>
</organism>